<dbReference type="AlphaFoldDB" id="A0A075A1R0"/>
<dbReference type="KEGG" id="ovi:T265_01769"/>
<evidence type="ECO:0000313" key="1">
    <source>
        <dbReference type="EMBL" id="KER32152.1"/>
    </source>
</evidence>
<evidence type="ECO:0000313" key="2">
    <source>
        <dbReference type="Proteomes" id="UP000054324"/>
    </source>
</evidence>
<dbReference type="GeneID" id="20315957"/>
<keyword evidence="2" id="KW-1185">Reference proteome</keyword>
<gene>
    <name evidence="1" type="ORF">T265_01769</name>
</gene>
<dbReference type="CTD" id="20315957"/>
<dbReference type="OrthoDB" id="2248014at2759"/>
<dbReference type="RefSeq" id="XP_009164123.1">
    <property type="nucleotide sequence ID" value="XM_009165859.1"/>
</dbReference>
<proteinExistence type="predicted"/>
<reference evidence="1 2" key="1">
    <citation type="submission" date="2013-11" db="EMBL/GenBank/DDBJ databases">
        <title>Opisthorchis viverrini - life in the bile duct.</title>
        <authorList>
            <person name="Young N.D."/>
            <person name="Nagarajan N."/>
            <person name="Lin S.J."/>
            <person name="Korhonen P.K."/>
            <person name="Jex A.R."/>
            <person name="Hall R.S."/>
            <person name="Safavi-Hemami H."/>
            <person name="Kaewkong W."/>
            <person name="Bertrand D."/>
            <person name="Gao S."/>
            <person name="Seet Q."/>
            <person name="Wongkham S."/>
            <person name="Teh B.T."/>
            <person name="Wongkham C."/>
            <person name="Intapan P.M."/>
            <person name="Maleewong W."/>
            <person name="Yang X."/>
            <person name="Hu M."/>
            <person name="Wang Z."/>
            <person name="Hofmann A."/>
            <person name="Sternberg P.W."/>
            <person name="Tan P."/>
            <person name="Wang J."/>
            <person name="Gasser R.B."/>
        </authorList>
    </citation>
    <scope>NUCLEOTIDE SEQUENCE [LARGE SCALE GENOMIC DNA]</scope>
</reference>
<organism evidence="1 2">
    <name type="scientific">Opisthorchis viverrini</name>
    <name type="common">Southeast Asian liver fluke</name>
    <dbReference type="NCBI Taxonomy" id="6198"/>
    <lineage>
        <taxon>Eukaryota</taxon>
        <taxon>Metazoa</taxon>
        <taxon>Spiralia</taxon>
        <taxon>Lophotrochozoa</taxon>
        <taxon>Platyhelminthes</taxon>
        <taxon>Trematoda</taxon>
        <taxon>Digenea</taxon>
        <taxon>Opisthorchiida</taxon>
        <taxon>Opisthorchiata</taxon>
        <taxon>Opisthorchiidae</taxon>
        <taxon>Opisthorchis</taxon>
    </lineage>
</organism>
<dbReference type="EMBL" id="KL596637">
    <property type="protein sequence ID" value="KER32152.1"/>
    <property type="molecule type" value="Genomic_DNA"/>
</dbReference>
<dbReference type="Proteomes" id="UP000054324">
    <property type="component" value="Unassembled WGS sequence"/>
</dbReference>
<accession>A0A075A1R0</accession>
<name>A0A075A1R0_OPIVI</name>
<sequence length="107" mass="12497">MSKDIIEERSLDEDHPRHIHFYHEYGSHHIISHADESIIHINTSQRPNCVVSEMRQLSTLVDSEQSRHKMLMSYTNDMKGTDDLCAGATVIDLLRKHWWDLDEVGNQ</sequence>
<protein>
    <submittedName>
        <fullName evidence="1">Uncharacterized protein</fullName>
    </submittedName>
</protein>